<keyword evidence="1 5" id="KW-0413">Isomerase</keyword>
<dbReference type="OrthoDB" id="14196at2"/>
<sequence length="386" mass="41878">MQHNKSGWAKSKWLLLAVLVLVLAVASGCGKKDEGKAGTPEEVIATYKDGGKVTRGEFDKLLSFNRLLYPEYAQFETDPAYQQSMLEQFIMLKVLSGRASDDVKKEADKQVTDQVTQLKTFVGAQEGGLEKKLKDAKLEEKDIEDLLRLSVYSTSYLEKQVTDDEIKAEYEKAKKADPNAYDVATVRHILIGLNDPNTNKELRTKEEALKRAKEVQQKLKNGGDFDALAKEYSDDPGSKDKGGKYENAKVGQWVAGFKKAALELPLNTISDPVETDYGYHVMKVESRKTETVEDAKKDLASNLAQVKMQEFVTKELPGLIETNKLPKPTPTPAPSANPSPAPGGSTAPSGTEAPTGSPSPQTTPTPAPTDVPGATPPAASPSPAAK</sequence>
<dbReference type="InterPro" id="IPR046357">
    <property type="entry name" value="PPIase_dom_sf"/>
</dbReference>
<dbReference type="PANTHER" id="PTHR47245">
    <property type="entry name" value="PEPTIDYLPROLYL ISOMERASE"/>
    <property type="match status" value="1"/>
</dbReference>
<evidence type="ECO:0000259" key="3">
    <source>
        <dbReference type="PROSITE" id="PS50198"/>
    </source>
</evidence>
<dbReference type="GeneID" id="95373813"/>
<name>A0A410WQZ1_9BACL</name>
<reference evidence="5 6" key="1">
    <citation type="submission" date="2018-01" db="EMBL/GenBank/DDBJ databases">
        <title>The whole genome sequencing and assembly of Paenibacillus chitinolyticus KCCM 41400 strain.</title>
        <authorList>
            <person name="Kim J.-Y."/>
            <person name="Park M.-K."/>
            <person name="Lee Y.-J."/>
            <person name="Yi H."/>
            <person name="Bahn Y.-S."/>
            <person name="Kim J.F."/>
            <person name="Lee D.-W."/>
        </authorList>
    </citation>
    <scope>NUCLEOTIDE SEQUENCE [LARGE SCALE GENOMIC DNA]</scope>
    <source>
        <strain evidence="5 6">KCCM 41400</strain>
    </source>
</reference>
<dbReference type="GO" id="GO:0003755">
    <property type="term" value="F:peptidyl-prolyl cis-trans isomerase activity"/>
    <property type="evidence" value="ECO:0007669"/>
    <property type="project" value="UniProtKB-KW"/>
</dbReference>
<protein>
    <submittedName>
        <fullName evidence="5">Peptidylprolyl isomerase</fullName>
        <ecNumber evidence="4">5.2.1.8</ecNumber>
    </submittedName>
</protein>
<dbReference type="InterPro" id="IPR050245">
    <property type="entry name" value="PrsA_foldase"/>
</dbReference>
<evidence type="ECO:0000313" key="7">
    <source>
        <dbReference type="Proteomes" id="UP001527202"/>
    </source>
</evidence>
<feature type="compositionally biased region" description="Pro residues" evidence="2">
    <location>
        <begin position="327"/>
        <end position="341"/>
    </location>
</feature>
<dbReference type="EMBL" id="CP026520">
    <property type="protein sequence ID" value="QAV16744.1"/>
    <property type="molecule type" value="Genomic_DNA"/>
</dbReference>
<dbReference type="AlphaFoldDB" id="A0A410WQZ1"/>
<dbReference type="EMBL" id="JAMDMJ010000050">
    <property type="protein sequence ID" value="MCY9599605.1"/>
    <property type="molecule type" value="Genomic_DNA"/>
</dbReference>
<dbReference type="PROSITE" id="PS51257">
    <property type="entry name" value="PROKAR_LIPOPROTEIN"/>
    <property type="match status" value="1"/>
</dbReference>
<keyword evidence="7" id="KW-1185">Reference proteome</keyword>
<evidence type="ECO:0000256" key="2">
    <source>
        <dbReference type="SAM" id="MobiDB-lite"/>
    </source>
</evidence>
<feature type="compositionally biased region" description="Low complexity" evidence="2">
    <location>
        <begin position="342"/>
        <end position="360"/>
    </location>
</feature>
<dbReference type="Proteomes" id="UP000288943">
    <property type="component" value="Chromosome"/>
</dbReference>
<feature type="domain" description="PpiC" evidence="3">
    <location>
        <begin position="181"/>
        <end position="286"/>
    </location>
</feature>
<accession>A0A410WQZ1</accession>
<reference evidence="4 7" key="2">
    <citation type="submission" date="2022-05" db="EMBL/GenBank/DDBJ databases">
        <title>Genome Sequencing of Bee-Associated Microbes.</title>
        <authorList>
            <person name="Dunlap C."/>
        </authorList>
    </citation>
    <scope>NUCLEOTIDE SEQUENCE [LARGE SCALE GENOMIC DNA]</scope>
    <source>
        <strain evidence="4 7">NRRL B-23120</strain>
    </source>
</reference>
<dbReference type="SUPFAM" id="SSF54534">
    <property type="entry name" value="FKBP-like"/>
    <property type="match status" value="1"/>
</dbReference>
<dbReference type="PROSITE" id="PS50198">
    <property type="entry name" value="PPIC_PPIASE_2"/>
    <property type="match status" value="1"/>
</dbReference>
<dbReference type="EC" id="5.2.1.8" evidence="4"/>
<dbReference type="InterPro" id="IPR000297">
    <property type="entry name" value="PPIase_PpiC"/>
</dbReference>
<dbReference type="InterPro" id="IPR027304">
    <property type="entry name" value="Trigger_fact/SurA_dom_sf"/>
</dbReference>
<evidence type="ECO:0000313" key="6">
    <source>
        <dbReference type="Proteomes" id="UP000288943"/>
    </source>
</evidence>
<dbReference type="KEGG" id="pchi:PC41400_03150"/>
<dbReference type="Proteomes" id="UP001527202">
    <property type="component" value="Unassembled WGS sequence"/>
</dbReference>
<dbReference type="PANTHER" id="PTHR47245:SF2">
    <property type="entry name" value="PEPTIDYL-PROLYL CIS-TRANS ISOMERASE HP_0175-RELATED"/>
    <property type="match status" value="1"/>
</dbReference>
<dbReference type="RefSeq" id="WP_042235297.1">
    <property type="nucleotide sequence ID" value="NZ_CP026520.1"/>
</dbReference>
<feature type="compositionally biased region" description="Pro residues" evidence="2">
    <location>
        <begin position="361"/>
        <end position="380"/>
    </location>
</feature>
<evidence type="ECO:0000313" key="5">
    <source>
        <dbReference type="EMBL" id="QAV16744.1"/>
    </source>
</evidence>
<gene>
    <name evidence="4" type="ORF">M5X16_28065</name>
    <name evidence="5" type="ORF">PC41400_03150</name>
</gene>
<feature type="region of interest" description="Disordered" evidence="2">
    <location>
        <begin position="317"/>
        <end position="386"/>
    </location>
</feature>
<dbReference type="Pfam" id="PF13616">
    <property type="entry name" value="Rotamase_3"/>
    <property type="match status" value="1"/>
</dbReference>
<dbReference type="Gene3D" id="3.10.50.40">
    <property type="match status" value="1"/>
</dbReference>
<dbReference type="SUPFAM" id="SSF109998">
    <property type="entry name" value="Triger factor/SurA peptide-binding domain-like"/>
    <property type="match status" value="1"/>
</dbReference>
<organism evidence="5 6">
    <name type="scientific">Paenibacillus chitinolyticus</name>
    <dbReference type="NCBI Taxonomy" id="79263"/>
    <lineage>
        <taxon>Bacteria</taxon>
        <taxon>Bacillati</taxon>
        <taxon>Bacillota</taxon>
        <taxon>Bacilli</taxon>
        <taxon>Bacillales</taxon>
        <taxon>Paenibacillaceae</taxon>
        <taxon>Paenibacillus</taxon>
    </lineage>
</organism>
<evidence type="ECO:0000313" key="4">
    <source>
        <dbReference type="EMBL" id="MCY9599605.1"/>
    </source>
</evidence>
<keyword evidence="1" id="KW-0697">Rotamase</keyword>
<proteinExistence type="predicted"/>
<evidence type="ECO:0000256" key="1">
    <source>
        <dbReference type="PROSITE-ProRule" id="PRU00278"/>
    </source>
</evidence>